<feature type="domain" description="Enolpyruvate transferase" evidence="8">
    <location>
        <begin position="11"/>
        <end position="424"/>
    </location>
</feature>
<feature type="binding site" evidence="7">
    <location>
        <position position="170"/>
    </location>
    <ligand>
        <name>phosphoenolpyruvate</name>
        <dbReference type="ChEBI" id="CHEBI:58702"/>
    </ligand>
</feature>
<dbReference type="InterPro" id="IPR001986">
    <property type="entry name" value="Enolpyruvate_Tfrase_dom"/>
</dbReference>
<keyword evidence="4 7" id="KW-0808">Transferase</keyword>
<dbReference type="NCBIfam" id="TIGR01356">
    <property type="entry name" value="aroA"/>
    <property type="match status" value="1"/>
</dbReference>
<dbReference type="SUPFAM" id="SSF55205">
    <property type="entry name" value="EPT/RTPC-like"/>
    <property type="match status" value="1"/>
</dbReference>
<feature type="active site" description="Proton acceptor" evidence="7">
    <location>
        <position position="316"/>
    </location>
</feature>
<dbReference type="PROSITE" id="PS00104">
    <property type="entry name" value="EPSP_SYNTHASE_1"/>
    <property type="match status" value="1"/>
</dbReference>
<feature type="binding site" evidence="7">
    <location>
        <position position="168"/>
    </location>
    <ligand>
        <name>3-phosphoshikimate</name>
        <dbReference type="ChEBI" id="CHEBI:145989"/>
    </ligand>
</feature>
<dbReference type="PIRSF" id="PIRSF000505">
    <property type="entry name" value="EPSPS"/>
    <property type="match status" value="1"/>
</dbReference>
<dbReference type="CDD" id="cd01556">
    <property type="entry name" value="EPSP_synthase"/>
    <property type="match status" value="1"/>
</dbReference>
<dbReference type="Gene3D" id="3.65.10.10">
    <property type="entry name" value="Enolpyruvate transferase domain"/>
    <property type="match status" value="2"/>
</dbReference>
<dbReference type="HAMAP" id="MF_00210">
    <property type="entry name" value="EPSP_synth"/>
    <property type="match status" value="1"/>
</dbReference>
<dbReference type="Proteomes" id="UP001595387">
    <property type="component" value="Unassembled WGS sequence"/>
</dbReference>
<sequence length="429" mass="45845">MSKLVLSPISRPLEGIIEVPGDKSISHRAVIFGALAEGTTKVTHFLDGEDCMRTVRAFQNMGVPIFREGDSLVIEGKGISALKEPNEPLYFGNSGTTSRLMIGLLAGLPFFTTAWGDPSLSNRPMDRVVLPLKEMGAVIDGRGQGSYLPLSIRGTKLQGIDYTLPVKSAQVKSAVLFAGLLAEGTTTVREKTQTRNHTENMLKAFRADITTDGNTTTITNKNELQATDIYVPGDISSAAFFLAAAAIVPDSRITLKNVGLNPTRTGILDVLNKMGAEIEISNQEEVGGELIGDLTVAYTALRAVEIQGDIIPRLIDEIPVIALLATQAEGTTVIRDAEELRVKETDRIAAVADVLSSFGADIEATEDGMIIKGKSQLSGSAVSAYNDHRIAMMSAVASLIADGEVTIDDDSSIAISYPGFFDDLKKVMN</sequence>
<feature type="binding site" evidence="7">
    <location>
        <position position="23"/>
    </location>
    <ligand>
        <name>phosphoenolpyruvate</name>
        <dbReference type="ChEBI" id="CHEBI:58702"/>
    </ligand>
</feature>
<comment type="function">
    <text evidence="7">Catalyzes the transfer of the enolpyruvyl moiety of phosphoenolpyruvate (PEP) to the 5-hydroxyl of shikimate-3-phosphate (S3P) to produce enolpyruvyl shikimate-3-phosphate and inorganic phosphate.</text>
</comment>
<feature type="binding site" evidence="7">
    <location>
        <position position="28"/>
    </location>
    <ligand>
        <name>3-phosphoshikimate</name>
        <dbReference type="ChEBI" id="CHEBI:145989"/>
    </ligand>
</feature>
<feature type="binding site" evidence="7">
    <location>
        <position position="316"/>
    </location>
    <ligand>
        <name>3-phosphoshikimate</name>
        <dbReference type="ChEBI" id="CHEBI:145989"/>
    </ligand>
</feature>
<dbReference type="InterPro" id="IPR036968">
    <property type="entry name" value="Enolpyruvate_Tfrase_sf"/>
</dbReference>
<dbReference type="RefSeq" id="WP_390305140.1">
    <property type="nucleotide sequence ID" value="NZ_JBHRRZ010000014.1"/>
</dbReference>
<feature type="binding site" evidence="7">
    <location>
        <position position="170"/>
    </location>
    <ligand>
        <name>3-phosphoshikimate</name>
        <dbReference type="ChEBI" id="CHEBI:145989"/>
    </ligand>
</feature>
<evidence type="ECO:0000256" key="2">
    <source>
        <dbReference type="ARBA" id="ARBA00009948"/>
    </source>
</evidence>
<organism evidence="9 10">
    <name type="scientific">Virgibacillus sediminis</name>
    <dbReference type="NCBI Taxonomy" id="202260"/>
    <lineage>
        <taxon>Bacteria</taxon>
        <taxon>Bacillati</taxon>
        <taxon>Bacillota</taxon>
        <taxon>Bacilli</taxon>
        <taxon>Bacillales</taxon>
        <taxon>Bacillaceae</taxon>
        <taxon>Virgibacillus</taxon>
    </lineage>
</organism>
<comment type="catalytic activity">
    <reaction evidence="6">
        <text>3-phosphoshikimate + phosphoenolpyruvate = 5-O-(1-carboxyvinyl)-3-phosphoshikimate + phosphate</text>
        <dbReference type="Rhea" id="RHEA:21256"/>
        <dbReference type="ChEBI" id="CHEBI:43474"/>
        <dbReference type="ChEBI" id="CHEBI:57701"/>
        <dbReference type="ChEBI" id="CHEBI:58702"/>
        <dbReference type="ChEBI" id="CHEBI:145989"/>
        <dbReference type="EC" id="2.5.1.19"/>
    </reaction>
    <physiologicalReaction direction="left-to-right" evidence="6">
        <dbReference type="Rhea" id="RHEA:21257"/>
    </physiologicalReaction>
</comment>
<proteinExistence type="inferred from homology"/>
<comment type="caution">
    <text evidence="9">The sequence shown here is derived from an EMBL/GenBank/DDBJ whole genome shotgun (WGS) entry which is preliminary data.</text>
</comment>
<evidence type="ECO:0000256" key="3">
    <source>
        <dbReference type="ARBA" id="ARBA00022605"/>
    </source>
</evidence>
<evidence type="ECO:0000256" key="5">
    <source>
        <dbReference type="ARBA" id="ARBA00023141"/>
    </source>
</evidence>
<evidence type="ECO:0000256" key="6">
    <source>
        <dbReference type="ARBA" id="ARBA00044633"/>
    </source>
</evidence>
<comment type="caution">
    <text evidence="7">Lacks conserved residue(s) required for the propagation of feature annotation.</text>
</comment>
<dbReference type="PROSITE" id="PS00885">
    <property type="entry name" value="EPSP_SYNTHASE_2"/>
    <property type="match status" value="1"/>
</dbReference>
<name>A0ABV7A5F5_9BACI</name>
<feature type="binding site" evidence="7">
    <location>
        <position position="343"/>
    </location>
    <ligand>
        <name>3-phosphoshikimate</name>
        <dbReference type="ChEBI" id="CHEBI:145989"/>
    </ligand>
</feature>
<dbReference type="EC" id="2.5.1.19" evidence="7"/>
<dbReference type="InterPro" id="IPR023193">
    <property type="entry name" value="EPSP_synthase_CS"/>
</dbReference>
<keyword evidence="5 7" id="KW-0057">Aromatic amino acid biosynthesis</keyword>
<reference evidence="10" key="1">
    <citation type="journal article" date="2019" name="Int. J. Syst. Evol. Microbiol.">
        <title>The Global Catalogue of Microorganisms (GCM) 10K type strain sequencing project: providing services to taxonomists for standard genome sequencing and annotation.</title>
        <authorList>
            <consortium name="The Broad Institute Genomics Platform"/>
            <consortium name="The Broad Institute Genome Sequencing Center for Infectious Disease"/>
            <person name="Wu L."/>
            <person name="Ma J."/>
        </authorList>
    </citation>
    <scope>NUCLEOTIDE SEQUENCE [LARGE SCALE GENOMIC DNA]</scope>
    <source>
        <strain evidence="10">KCTC 13193</strain>
    </source>
</reference>
<dbReference type="PANTHER" id="PTHR21090:SF5">
    <property type="entry name" value="PENTAFUNCTIONAL AROM POLYPEPTIDE"/>
    <property type="match status" value="1"/>
</dbReference>
<dbReference type="InterPro" id="IPR013792">
    <property type="entry name" value="RNA3'P_cycl/enolpyr_Trfase_a/b"/>
</dbReference>
<keyword evidence="10" id="KW-1185">Reference proteome</keyword>
<dbReference type="GO" id="GO:0003866">
    <property type="term" value="F:3-phosphoshikimate 1-carboxyvinyltransferase activity"/>
    <property type="evidence" value="ECO:0007669"/>
    <property type="project" value="UniProtKB-EC"/>
</dbReference>
<dbReference type="Pfam" id="PF00275">
    <property type="entry name" value="EPSP_synthase"/>
    <property type="match status" value="1"/>
</dbReference>
<feature type="binding site" evidence="7">
    <location>
        <position position="347"/>
    </location>
    <ligand>
        <name>phosphoenolpyruvate</name>
        <dbReference type="ChEBI" id="CHEBI:58702"/>
    </ligand>
</feature>
<comment type="pathway">
    <text evidence="1 7">Metabolic intermediate biosynthesis; chorismate biosynthesis; chorismate from D-erythrose 4-phosphate and phosphoenolpyruvate: step 6/7.</text>
</comment>
<evidence type="ECO:0000259" key="8">
    <source>
        <dbReference type="Pfam" id="PF00275"/>
    </source>
</evidence>
<accession>A0ABV7A5F5</accession>
<keyword evidence="7" id="KW-0963">Cytoplasm</keyword>
<gene>
    <name evidence="7 9" type="primary">aroA</name>
    <name evidence="9" type="ORF">ACFODW_08185</name>
</gene>
<keyword evidence="3 7" id="KW-0028">Amino-acid biosynthesis</keyword>
<feature type="binding site" evidence="7">
    <location>
        <position position="389"/>
    </location>
    <ligand>
        <name>phosphoenolpyruvate</name>
        <dbReference type="ChEBI" id="CHEBI:58702"/>
    </ligand>
</feature>
<feature type="binding site" evidence="7">
    <location>
        <position position="23"/>
    </location>
    <ligand>
        <name>3-phosphoshikimate</name>
        <dbReference type="ChEBI" id="CHEBI:145989"/>
    </ligand>
</feature>
<comment type="subcellular location">
    <subcellularLocation>
        <location evidence="7">Cytoplasm</location>
    </subcellularLocation>
</comment>
<feature type="binding site" evidence="7">
    <location>
        <position position="95"/>
    </location>
    <ligand>
        <name>phosphoenolpyruvate</name>
        <dbReference type="ChEBI" id="CHEBI:58702"/>
    </ligand>
</feature>
<feature type="binding site" evidence="7">
    <location>
        <position position="24"/>
    </location>
    <ligand>
        <name>3-phosphoshikimate</name>
        <dbReference type="ChEBI" id="CHEBI:145989"/>
    </ligand>
</feature>
<dbReference type="EMBL" id="JBHRRZ010000014">
    <property type="protein sequence ID" value="MFC2948316.1"/>
    <property type="molecule type" value="Genomic_DNA"/>
</dbReference>
<comment type="subunit">
    <text evidence="7">Monomer.</text>
</comment>
<evidence type="ECO:0000256" key="4">
    <source>
        <dbReference type="ARBA" id="ARBA00022679"/>
    </source>
</evidence>
<protein>
    <recommendedName>
        <fullName evidence="7">3-phosphoshikimate 1-carboxyvinyltransferase</fullName>
        <ecNumber evidence="7">2.5.1.19</ecNumber>
    </recommendedName>
    <alternativeName>
        <fullName evidence="7">5-enolpyruvylshikimate-3-phosphate synthase</fullName>
        <shortName evidence="7">EPSP synthase</shortName>
        <shortName evidence="7">EPSPS</shortName>
    </alternativeName>
</protein>
<evidence type="ECO:0000313" key="10">
    <source>
        <dbReference type="Proteomes" id="UP001595387"/>
    </source>
</evidence>
<dbReference type="PANTHER" id="PTHR21090">
    <property type="entry name" value="AROM/DEHYDROQUINATE SYNTHASE"/>
    <property type="match status" value="1"/>
</dbReference>
<evidence type="ECO:0000256" key="1">
    <source>
        <dbReference type="ARBA" id="ARBA00004811"/>
    </source>
</evidence>
<dbReference type="InterPro" id="IPR006264">
    <property type="entry name" value="EPSP_synthase"/>
</dbReference>
<feature type="binding site" evidence="7">
    <location>
        <position position="123"/>
    </location>
    <ligand>
        <name>phosphoenolpyruvate</name>
        <dbReference type="ChEBI" id="CHEBI:58702"/>
    </ligand>
</feature>
<evidence type="ECO:0000256" key="7">
    <source>
        <dbReference type="HAMAP-Rule" id="MF_00210"/>
    </source>
</evidence>
<evidence type="ECO:0000313" key="9">
    <source>
        <dbReference type="EMBL" id="MFC2948316.1"/>
    </source>
</evidence>
<comment type="similarity">
    <text evidence="2 7">Belongs to the EPSP synthase family.</text>
</comment>